<dbReference type="PANTHER" id="PTHR10953">
    <property type="entry name" value="UBIQUITIN-ACTIVATING ENZYME E1"/>
    <property type="match status" value="1"/>
</dbReference>
<reference evidence="6 7" key="2">
    <citation type="journal article" date="2012" name="Proc. Natl. Acad. Sci. U.S.A.">
        <title>Antigenic diversity is generated by distinct evolutionary mechanisms in African trypanosome species.</title>
        <authorList>
            <person name="Jackson A.P."/>
            <person name="Berry A."/>
            <person name="Aslett M."/>
            <person name="Allison H.C."/>
            <person name="Burton P."/>
            <person name="Vavrova-Anderson J."/>
            <person name="Brown R."/>
            <person name="Browne H."/>
            <person name="Corton N."/>
            <person name="Hauser H."/>
            <person name="Gamble J."/>
            <person name="Gilderthorp R."/>
            <person name="Marcello L."/>
            <person name="McQuillan J."/>
            <person name="Otto T.D."/>
            <person name="Quail M.A."/>
            <person name="Sanders M.J."/>
            <person name="van Tonder A."/>
            <person name="Ginger M.L."/>
            <person name="Field M.C."/>
            <person name="Barry J.D."/>
            <person name="Hertz-Fowler C."/>
            <person name="Berriman M."/>
        </authorList>
    </citation>
    <scope>NUCLEOTIDE SEQUENCE [LARGE SCALE GENOMIC DNA]</scope>
    <source>
        <strain evidence="6 7">IL3000</strain>
    </source>
</reference>
<dbReference type="GO" id="GO:0019781">
    <property type="term" value="F:NEDD8 activating enzyme activity"/>
    <property type="evidence" value="ECO:0007669"/>
    <property type="project" value="UniProtKB-UniRule"/>
</dbReference>
<comment type="pathway">
    <text evidence="1 4">Protein modification; protein neddylation.</text>
</comment>
<name>F9W7G0_TRYCI</name>
<evidence type="ECO:0000256" key="1">
    <source>
        <dbReference type="ARBA" id="ARBA00005032"/>
    </source>
</evidence>
<dbReference type="Gene3D" id="3.40.50.720">
    <property type="entry name" value="NAD(P)-binding Rossmann-like Domain"/>
    <property type="match status" value="2"/>
</dbReference>
<dbReference type="PIRSF" id="PIRSF039099">
    <property type="entry name" value="APP-BP1"/>
    <property type="match status" value="1"/>
</dbReference>
<dbReference type="InterPro" id="IPR045886">
    <property type="entry name" value="ThiF/MoeB/HesA"/>
</dbReference>
<dbReference type="InterPro" id="IPR000594">
    <property type="entry name" value="ThiF_NAD_FAD-bd"/>
</dbReference>
<evidence type="ECO:0000256" key="4">
    <source>
        <dbReference type="PIRNR" id="PIRNR039099"/>
    </source>
</evidence>
<protein>
    <recommendedName>
        <fullName evidence="4">NEDD8-activating enzyme E1 regulatory subunit</fullName>
    </recommendedName>
</protein>
<dbReference type="GO" id="GO:0005737">
    <property type="term" value="C:cytoplasm"/>
    <property type="evidence" value="ECO:0007669"/>
    <property type="project" value="TreeGrafter"/>
</dbReference>
<proteinExistence type="inferred from homology"/>
<evidence type="ECO:0000256" key="2">
    <source>
        <dbReference type="ARBA" id="ARBA00006868"/>
    </source>
</evidence>
<dbReference type="InterPro" id="IPR030667">
    <property type="entry name" value="APP-BP1"/>
</dbReference>
<dbReference type="GO" id="GO:0045116">
    <property type="term" value="P:protein neddylation"/>
    <property type="evidence" value="ECO:0007669"/>
    <property type="project" value="UniProtKB-UniRule"/>
</dbReference>
<dbReference type="PANTHER" id="PTHR10953:SF29">
    <property type="entry name" value="NEDD8-ACTIVATING ENZYME E1 REGULATORY SUBUNIT"/>
    <property type="match status" value="1"/>
</dbReference>
<dbReference type="Pfam" id="PF00899">
    <property type="entry name" value="ThiF"/>
    <property type="match status" value="1"/>
</dbReference>
<keyword evidence="3 4" id="KW-0833">Ubl conjugation pathway</keyword>
<dbReference type="SUPFAM" id="SSF69572">
    <property type="entry name" value="Activating enzymes of the ubiquitin-like proteins"/>
    <property type="match status" value="1"/>
</dbReference>
<feature type="domain" description="THIF-type NAD/FAD binding fold" evidence="5">
    <location>
        <begin position="6"/>
        <end position="95"/>
    </location>
</feature>
<accession>F9W7G0</accession>
<dbReference type="InterPro" id="IPR035985">
    <property type="entry name" value="Ubiquitin-activating_enz"/>
</dbReference>
<dbReference type="UniPathway" id="UPA00885"/>
<comment type="caution">
    <text evidence="6">The sequence shown here is derived from an EMBL/GenBank/DDBJ whole genome shotgun (WGS) entry which is preliminary data.</text>
</comment>
<gene>
    <name evidence="6" type="ORF">TCIL3000_0_39080</name>
</gene>
<evidence type="ECO:0000313" key="6">
    <source>
        <dbReference type="EMBL" id="CCD13126.1"/>
    </source>
</evidence>
<dbReference type="VEuPathDB" id="TriTrypDB:TcIL3000_0_39080"/>
<dbReference type="AlphaFoldDB" id="F9W7G0"/>
<dbReference type="OMA" id="CTAKLNR"/>
<evidence type="ECO:0000259" key="5">
    <source>
        <dbReference type="Pfam" id="PF00899"/>
    </source>
</evidence>
<reference evidence="7" key="1">
    <citation type="submission" date="2011-07" db="EMBL/GenBank/DDBJ databases">
        <title>Divergent evolution of antigenic variation in African trypanosomes.</title>
        <authorList>
            <person name="Jackson A.P."/>
            <person name="Berry A."/>
            <person name="Allison H.C."/>
            <person name="Burton P."/>
            <person name="Anderson J."/>
            <person name="Aslett M."/>
            <person name="Brown R."/>
            <person name="Corton N."/>
            <person name="Harris D."/>
            <person name="Hauser H."/>
            <person name="Gamble J."/>
            <person name="Gilderthorp R."/>
            <person name="McQuillan J."/>
            <person name="Quail M.A."/>
            <person name="Sanders M."/>
            <person name="Van Tonder A."/>
            <person name="Ginger M.L."/>
            <person name="Donelson J.E."/>
            <person name="Field M.C."/>
            <person name="Barry J.D."/>
            <person name="Berriman M."/>
            <person name="Hertz-Fowler C."/>
        </authorList>
    </citation>
    <scope>NUCLEOTIDE SEQUENCE [LARGE SCALE GENOMIC DNA]</scope>
    <source>
        <strain evidence="7">IL3000</strain>
    </source>
</reference>
<organism evidence="6 7">
    <name type="scientific">Trypanosoma congolense (strain IL3000)</name>
    <dbReference type="NCBI Taxonomy" id="1068625"/>
    <lineage>
        <taxon>Eukaryota</taxon>
        <taxon>Discoba</taxon>
        <taxon>Euglenozoa</taxon>
        <taxon>Kinetoplastea</taxon>
        <taxon>Metakinetoplastina</taxon>
        <taxon>Trypanosomatida</taxon>
        <taxon>Trypanosomatidae</taxon>
        <taxon>Trypanosoma</taxon>
        <taxon>Nannomonas</taxon>
    </lineage>
</organism>
<keyword evidence="7" id="KW-1185">Reference proteome</keyword>
<dbReference type="Proteomes" id="UP000000702">
    <property type="component" value="Unassembled WGS sequence"/>
</dbReference>
<sequence length="616" mass="69453">MPHPKYDRQLRLWGQNGQYALSNAHVVVLGATATSTEILKNLVLPGVGFFTLVDERLVDKGAMGNNFLVDTEDYLAGKSLAMTLVENLCTLNPQTCGVACVEPCAKWVERFIYCHANEEAHSQKFPTLIVTTPRLPPSHTRRLAEYLRNVTQNIPLVYVQTCGLAGLIHLQERERLLLYADQKQETRVADLRIFNPFPELRQWFDKLDPRNEEIFRVDPAGRSHIPWTAIIYYALQNLRLNNQKSDFVPRTKMDYDSLRESITSLPCLSSHPSDGFLEAIENCRTALNRPSCLPTSLHQLLEDPRVDAPFLSQGKVPVQTTIAPACWAVLRGIKRFMAQHNGIPPLCGYVPDMSTTTQWYGEMCAIYAKKMEEDCSIVSQYACEELGIGHTGQCENTLKGETLAAEENNPVTRRDIELLTKELVENLWDLQLVQFSPGLHLGADELLRREPFEAYLEECSTRDEKCTVMLYAALLGARCFEEMHTRWPGDAFSCGACPEDAVGDDDLSWVDDGERLAQIVRERATWVKNHADKNEDEDILIRTCMEVARCSSGEPFPTACIVAAAAAQECIKLLQYRRVPIQRPMVFDGYRGCFWIAEAPECGVQTFCPCVSPSCF</sequence>
<evidence type="ECO:0000256" key="3">
    <source>
        <dbReference type="ARBA" id="ARBA00022786"/>
    </source>
</evidence>
<comment type="similarity">
    <text evidence="2 4">Belongs to the ubiquitin-activating E1 family. ULA1 subfamily.</text>
</comment>
<evidence type="ECO:0000313" key="7">
    <source>
        <dbReference type="Proteomes" id="UP000000702"/>
    </source>
</evidence>
<dbReference type="EMBL" id="CAEQ01001023">
    <property type="protein sequence ID" value="CCD13126.1"/>
    <property type="molecule type" value="Genomic_DNA"/>
</dbReference>